<evidence type="ECO:0000313" key="3">
    <source>
        <dbReference type="Proteomes" id="UP001046350"/>
    </source>
</evidence>
<proteinExistence type="predicted"/>
<evidence type="ECO:0000313" key="2">
    <source>
        <dbReference type="EMBL" id="QXH53804.1"/>
    </source>
</evidence>
<evidence type="ECO:0000259" key="1">
    <source>
        <dbReference type="Pfam" id="PF04773"/>
    </source>
</evidence>
<dbReference type="Proteomes" id="UP001046350">
    <property type="component" value="Chromosome"/>
</dbReference>
<name>A0ABX8NCT1_9PSED</name>
<keyword evidence="3" id="KW-1185">Reference proteome</keyword>
<feature type="domain" description="FecR protein" evidence="1">
    <location>
        <begin position="32"/>
        <end position="123"/>
    </location>
</feature>
<dbReference type="RefSeq" id="WP_217843199.1">
    <property type="nucleotide sequence ID" value="NZ_CP077076.1"/>
</dbReference>
<dbReference type="Pfam" id="PF04773">
    <property type="entry name" value="FecR"/>
    <property type="match status" value="1"/>
</dbReference>
<sequence length="152" mass="16254">MKTTLALILLALVGASALLGSPWMRQRFELADLSTDSQQQISRHLEDGSLLVLRPDTAVDIEYSPQQRRLTVLTGGIYLEVAASDPRPLLLVTDHGTLAIHTAQLTLDRLPEQTQVSVQAGSAVLQSGSRQIHLGAADALSFDASGPVHPSP</sequence>
<dbReference type="EMBL" id="CP077076">
    <property type="protein sequence ID" value="QXH53804.1"/>
    <property type="molecule type" value="Genomic_DNA"/>
</dbReference>
<accession>A0ABX8NCT1</accession>
<protein>
    <submittedName>
        <fullName evidence="2">FecR domain-containing protein</fullName>
    </submittedName>
</protein>
<dbReference type="InterPro" id="IPR006860">
    <property type="entry name" value="FecR"/>
</dbReference>
<organism evidence="2 3">
    <name type="scientific">Pseudomonas fakonensis</name>
    <dbReference type="NCBI Taxonomy" id="2842355"/>
    <lineage>
        <taxon>Bacteria</taxon>
        <taxon>Pseudomonadati</taxon>
        <taxon>Pseudomonadota</taxon>
        <taxon>Gammaproteobacteria</taxon>
        <taxon>Pseudomonadales</taxon>
        <taxon>Pseudomonadaceae</taxon>
        <taxon>Pseudomonas</taxon>
    </lineage>
</organism>
<reference evidence="2" key="1">
    <citation type="journal article" date="2021" name="Microorganisms">
        <title>The Ever-Expanding Pseudomonas Genus: Description of 43 New Species and Partition of the Pseudomonas putida Group.</title>
        <authorList>
            <person name="Girard L."/>
            <person name="Lood C."/>
            <person name="Hofte M."/>
            <person name="Vandamme P."/>
            <person name="Rokni-Zadeh H."/>
            <person name="van Noort V."/>
            <person name="Lavigne R."/>
            <person name="De Mot R."/>
        </authorList>
    </citation>
    <scope>NUCLEOTIDE SEQUENCE</scope>
    <source>
        <strain evidence="2">COW40</strain>
    </source>
</reference>
<gene>
    <name evidence="2" type="ORF">KSS94_12065</name>
</gene>